<proteinExistence type="inferred from homology"/>
<accession>A0A376B1E1</accession>
<evidence type="ECO:0000256" key="7">
    <source>
        <dbReference type="ARBA" id="ARBA00022989"/>
    </source>
</evidence>
<feature type="transmembrane region" description="Helical" evidence="10">
    <location>
        <begin position="69"/>
        <end position="91"/>
    </location>
</feature>
<feature type="transmembrane region" description="Helical" evidence="10">
    <location>
        <begin position="124"/>
        <end position="142"/>
    </location>
</feature>
<keyword evidence="6" id="KW-0256">Endoplasmic reticulum</keyword>
<name>A0A376B1E1_9ASCO</name>
<keyword evidence="7 10" id="KW-1133">Transmembrane helix</keyword>
<keyword evidence="12" id="KW-1185">Reference proteome</keyword>
<evidence type="ECO:0000256" key="8">
    <source>
        <dbReference type="ARBA" id="ARBA00023136"/>
    </source>
</evidence>
<dbReference type="GO" id="GO:0000139">
    <property type="term" value="C:Golgi membrane"/>
    <property type="evidence" value="ECO:0007669"/>
    <property type="project" value="TreeGrafter"/>
</dbReference>
<dbReference type="GO" id="GO:0005789">
    <property type="term" value="C:endoplasmic reticulum membrane"/>
    <property type="evidence" value="ECO:0007669"/>
    <property type="project" value="UniProtKB-SubCell"/>
</dbReference>
<dbReference type="GO" id="GO:0005460">
    <property type="term" value="F:UDP-glucose transmembrane transporter activity"/>
    <property type="evidence" value="ECO:0007669"/>
    <property type="project" value="TreeGrafter"/>
</dbReference>
<dbReference type="InterPro" id="IPR037185">
    <property type="entry name" value="EmrE-like"/>
</dbReference>
<evidence type="ECO:0000256" key="2">
    <source>
        <dbReference type="ARBA" id="ARBA00010694"/>
    </source>
</evidence>
<evidence type="ECO:0000256" key="4">
    <source>
        <dbReference type="ARBA" id="ARBA00022597"/>
    </source>
</evidence>
<keyword evidence="3" id="KW-0813">Transport</keyword>
<evidence type="ECO:0000256" key="5">
    <source>
        <dbReference type="ARBA" id="ARBA00022692"/>
    </source>
</evidence>
<comment type="subcellular location">
    <subcellularLocation>
        <location evidence="1">Endoplasmic reticulum membrane</location>
        <topology evidence="1">Multi-pass membrane protein</topology>
    </subcellularLocation>
</comment>
<dbReference type="AlphaFoldDB" id="A0A376B1E1"/>
<gene>
    <name evidence="11" type="ORF">SCODWIG_00222</name>
</gene>
<evidence type="ECO:0000256" key="9">
    <source>
        <dbReference type="ARBA" id="ARBA00041103"/>
    </source>
</evidence>
<dbReference type="EMBL" id="UFAJ01000015">
    <property type="protein sequence ID" value="SSD58461.1"/>
    <property type="molecule type" value="Genomic_DNA"/>
</dbReference>
<protein>
    <recommendedName>
        <fullName evidence="9">UDP-galactose transporter homolog 1</fullName>
    </recommendedName>
</protein>
<dbReference type="SUPFAM" id="SSF103481">
    <property type="entry name" value="Multidrug resistance efflux transporter EmrE"/>
    <property type="match status" value="1"/>
</dbReference>
<dbReference type="PANTHER" id="PTHR10778">
    <property type="entry name" value="SOLUTE CARRIER FAMILY 35 MEMBER B"/>
    <property type="match status" value="1"/>
</dbReference>
<dbReference type="Proteomes" id="UP000262825">
    <property type="component" value="Unassembled WGS sequence"/>
</dbReference>
<evidence type="ECO:0000256" key="3">
    <source>
        <dbReference type="ARBA" id="ARBA00022448"/>
    </source>
</evidence>
<organism evidence="11 12">
    <name type="scientific">Saccharomycodes ludwigii</name>
    <dbReference type="NCBI Taxonomy" id="36035"/>
    <lineage>
        <taxon>Eukaryota</taxon>
        <taxon>Fungi</taxon>
        <taxon>Dikarya</taxon>
        <taxon>Ascomycota</taxon>
        <taxon>Saccharomycotina</taxon>
        <taxon>Saccharomycetes</taxon>
        <taxon>Saccharomycodales</taxon>
        <taxon>Saccharomycodaceae</taxon>
        <taxon>Saccharomycodes</taxon>
    </lineage>
</organism>
<dbReference type="Pfam" id="PF08449">
    <property type="entry name" value="UAA"/>
    <property type="match status" value="1"/>
</dbReference>
<reference evidence="12" key="1">
    <citation type="submission" date="2018-06" db="EMBL/GenBank/DDBJ databases">
        <authorList>
            <person name="Guldener U."/>
        </authorList>
    </citation>
    <scope>NUCLEOTIDE SEQUENCE [LARGE SCALE GENOMIC DNA]</scope>
    <source>
        <strain evidence="12">UTAD17</strain>
    </source>
</reference>
<evidence type="ECO:0000256" key="1">
    <source>
        <dbReference type="ARBA" id="ARBA00004477"/>
    </source>
</evidence>
<evidence type="ECO:0000256" key="6">
    <source>
        <dbReference type="ARBA" id="ARBA00022824"/>
    </source>
</evidence>
<keyword evidence="8 10" id="KW-0472">Membrane</keyword>
<dbReference type="InterPro" id="IPR013657">
    <property type="entry name" value="SCL35B1-4/HUT1"/>
</dbReference>
<feature type="transmembrane region" description="Helical" evidence="10">
    <location>
        <begin position="31"/>
        <end position="49"/>
    </location>
</feature>
<dbReference type="VEuPathDB" id="FungiDB:SCODWIG_00222"/>
<dbReference type="GO" id="GO:0005459">
    <property type="term" value="F:UDP-galactose transmembrane transporter activity"/>
    <property type="evidence" value="ECO:0007669"/>
    <property type="project" value="TreeGrafter"/>
</dbReference>
<comment type="similarity">
    <text evidence="2">Belongs to the nucleotide-sugar transporter family. SLC35B subfamily.</text>
</comment>
<evidence type="ECO:0000313" key="11">
    <source>
        <dbReference type="EMBL" id="SSD58461.1"/>
    </source>
</evidence>
<feature type="transmembrane region" description="Helical" evidence="10">
    <location>
        <begin position="98"/>
        <end position="118"/>
    </location>
</feature>
<dbReference type="PANTHER" id="PTHR10778:SF10">
    <property type="entry name" value="SOLUTE CARRIER FAMILY 35 MEMBER B1"/>
    <property type="match status" value="1"/>
</dbReference>
<keyword evidence="4" id="KW-0762">Sugar transport</keyword>
<evidence type="ECO:0000256" key="10">
    <source>
        <dbReference type="SAM" id="Phobius"/>
    </source>
</evidence>
<keyword evidence="5 10" id="KW-0812">Transmembrane</keyword>
<sequence>MIFISLFFDGLTNATQDTMIKKNKQITGSHLMVISNGCIFFWNLTYLLLFDKTQLEKSLQVLNQDSPDILKLLLIYSICGALGQVFIFYSLQSFGSIILIMVTVTRKMISMILSIVVYEHKLNGPQIAGIGIVFCGISYEAIMKHKKGSRGINKSSLREKKQE</sequence>
<evidence type="ECO:0000313" key="12">
    <source>
        <dbReference type="Proteomes" id="UP000262825"/>
    </source>
</evidence>